<dbReference type="OrthoDB" id="2062670at2"/>
<dbReference type="Proteomes" id="UP000028411">
    <property type="component" value="Unassembled WGS sequence"/>
</dbReference>
<keyword evidence="1" id="KW-0378">Hydrolase</keyword>
<dbReference type="PATRIC" id="fig|46429.4.peg.3932"/>
<evidence type="ECO:0000313" key="1">
    <source>
        <dbReference type="EMBL" id="KEQ51807.1"/>
    </source>
</evidence>
<comment type="caution">
    <text evidence="1">The sequence shown here is derived from an EMBL/GenBank/DDBJ whole genome shotgun (WGS) entry which is preliminary data.</text>
</comment>
<evidence type="ECO:0000313" key="2">
    <source>
        <dbReference type="Proteomes" id="UP000028411"/>
    </source>
</evidence>
<dbReference type="GO" id="GO:0016787">
    <property type="term" value="F:hydrolase activity"/>
    <property type="evidence" value="ECO:0007669"/>
    <property type="project" value="UniProtKB-KW"/>
</dbReference>
<dbReference type="Gene3D" id="3.40.50.1820">
    <property type="entry name" value="alpha/beta hydrolase"/>
    <property type="match status" value="1"/>
</dbReference>
<gene>
    <name evidence="1" type="ORF">BV95_03943</name>
</gene>
<organism evidence="1 2">
    <name type="scientific">Sphingobium chlorophenolicum</name>
    <dbReference type="NCBI Taxonomy" id="46429"/>
    <lineage>
        <taxon>Bacteria</taxon>
        <taxon>Pseudomonadati</taxon>
        <taxon>Pseudomonadota</taxon>
        <taxon>Alphaproteobacteria</taxon>
        <taxon>Sphingomonadales</taxon>
        <taxon>Sphingomonadaceae</taxon>
        <taxon>Sphingobium</taxon>
    </lineage>
</organism>
<reference evidence="1 2" key="1">
    <citation type="submission" date="2014-02" db="EMBL/GenBank/DDBJ databases">
        <title>Whole genome sequence of Sphingobium chlorophenolicum NBRC 16172.</title>
        <authorList>
            <person name="Gan H.M."/>
            <person name="Gan H.Y."/>
            <person name="Chew T.H."/>
            <person name="Savka M.A."/>
        </authorList>
    </citation>
    <scope>NUCLEOTIDE SEQUENCE [LARGE SCALE GENOMIC DNA]</scope>
    <source>
        <strain evidence="1 2">NBRC 16172</strain>
    </source>
</reference>
<sequence>MVDPKQEAITAGLRGAFWDADRPVPDDVKLSVHPLRTHDGATISGFFYARGDEKVAAVVMHPREHLVPFYLPAELTRQGIAVCLPTPRLIGNDIRLEHELAILDVAAAVSFLRVQGFEKILLVGNSGGGPLFAFYNQQALLAPEKRLTRTPAGKQVPLAEAEMIPPDGIVFVSAHLGQGRLLMNGVDPSVVDEQDPMSSDPALDPFSTANGFSGKGATYAPEFVARYRAAQIERVRRLDSHALEIVARRVAARKRIKEGGATPADRMEAAYTPIFPVWRTDADLRCWDLSIDPSDRKLGSLWGANPAVSNLGSIGFGRLCTADSWLSTWSGLSSNASMEKCAPAIEQPTLFIEYTGDASTFPEDTQAIFDWLGTSDKQRMKVAGDHHGRPIHEGDPNPRPLVGQRIGEWVAERFSEQSNSTLKEASHAD</sequence>
<accession>A0A081R9D4</accession>
<proteinExistence type="predicted"/>
<dbReference type="eggNOG" id="COG1073">
    <property type="taxonomic scope" value="Bacteria"/>
</dbReference>
<dbReference type="SUPFAM" id="SSF53474">
    <property type="entry name" value="alpha/beta-Hydrolases"/>
    <property type="match status" value="1"/>
</dbReference>
<protein>
    <submittedName>
        <fullName evidence="1">Alpha/beta hydrolase</fullName>
    </submittedName>
</protein>
<dbReference type="EMBL" id="JFHR01000063">
    <property type="protein sequence ID" value="KEQ51807.1"/>
    <property type="molecule type" value="Genomic_DNA"/>
</dbReference>
<name>A0A081R9D4_SPHCR</name>
<dbReference type="AlphaFoldDB" id="A0A081R9D4"/>
<dbReference type="RefSeq" id="WP_156028717.1">
    <property type="nucleotide sequence ID" value="NZ_JFHR01000063.1"/>
</dbReference>
<dbReference type="InterPro" id="IPR029058">
    <property type="entry name" value="AB_hydrolase_fold"/>
</dbReference>